<evidence type="ECO:0000256" key="7">
    <source>
        <dbReference type="RuleBase" id="RU365009"/>
    </source>
</evidence>
<dbReference type="EMBL" id="JADNRY010000131">
    <property type="protein sequence ID" value="KAF9064108.1"/>
    <property type="molecule type" value="Genomic_DNA"/>
</dbReference>
<evidence type="ECO:0000256" key="3">
    <source>
        <dbReference type="ARBA" id="ARBA00022512"/>
    </source>
</evidence>
<feature type="signal peptide" evidence="7">
    <location>
        <begin position="1"/>
        <end position="18"/>
    </location>
</feature>
<dbReference type="InterPro" id="IPR001338">
    <property type="entry name" value="Class_I_Hydrophobin"/>
</dbReference>
<keyword evidence="5 7" id="KW-1015">Disulfide bond</keyword>
<dbReference type="GO" id="GO:0005199">
    <property type="term" value="F:structural constituent of cell wall"/>
    <property type="evidence" value="ECO:0007669"/>
    <property type="project" value="InterPro"/>
</dbReference>
<evidence type="ECO:0000256" key="4">
    <source>
        <dbReference type="ARBA" id="ARBA00022525"/>
    </source>
</evidence>
<dbReference type="AlphaFoldDB" id="A0A9P5PIP3"/>
<comment type="subunit">
    <text evidence="6">Self-assembles to form functional amyloid fibrils called rodlets. Self-assembly into fibrillar rodlets occurs spontaneously at hydrophobic:hydrophilic interfaces and the rodlets further associate laterally to form amphipathic monolayers.</text>
</comment>
<dbReference type="Proteomes" id="UP000772434">
    <property type="component" value="Unassembled WGS sequence"/>
</dbReference>
<evidence type="ECO:0000256" key="6">
    <source>
        <dbReference type="ARBA" id="ARBA00093546"/>
    </source>
</evidence>
<evidence type="ECO:0000313" key="8">
    <source>
        <dbReference type="EMBL" id="KAF9064108.1"/>
    </source>
</evidence>
<protein>
    <recommendedName>
        <fullName evidence="7">Hydrophobin</fullName>
    </recommendedName>
</protein>
<reference evidence="8" key="1">
    <citation type="submission" date="2020-11" db="EMBL/GenBank/DDBJ databases">
        <authorList>
            <consortium name="DOE Joint Genome Institute"/>
            <person name="Ahrendt S."/>
            <person name="Riley R."/>
            <person name="Andreopoulos W."/>
            <person name="Labutti K."/>
            <person name="Pangilinan J."/>
            <person name="Ruiz-Duenas F.J."/>
            <person name="Barrasa J.M."/>
            <person name="Sanchez-Garcia M."/>
            <person name="Camarero S."/>
            <person name="Miyauchi S."/>
            <person name="Serrano A."/>
            <person name="Linde D."/>
            <person name="Babiker R."/>
            <person name="Drula E."/>
            <person name="Ayuso-Fernandez I."/>
            <person name="Pacheco R."/>
            <person name="Padilla G."/>
            <person name="Ferreira P."/>
            <person name="Barriuso J."/>
            <person name="Kellner H."/>
            <person name="Castanera R."/>
            <person name="Alfaro M."/>
            <person name="Ramirez L."/>
            <person name="Pisabarro A.G."/>
            <person name="Kuo A."/>
            <person name="Tritt A."/>
            <person name="Lipzen A."/>
            <person name="He G."/>
            <person name="Yan M."/>
            <person name="Ng V."/>
            <person name="Cullen D."/>
            <person name="Martin F."/>
            <person name="Rosso M.-N."/>
            <person name="Henrissat B."/>
            <person name="Hibbett D."/>
            <person name="Martinez A.T."/>
            <person name="Grigoriev I.V."/>
        </authorList>
    </citation>
    <scope>NUCLEOTIDE SEQUENCE</scope>
    <source>
        <strain evidence="8">AH 40177</strain>
    </source>
</reference>
<gene>
    <name evidence="8" type="ORF">BDP27DRAFT_1450935</name>
</gene>
<keyword evidence="9" id="KW-1185">Reference proteome</keyword>
<keyword evidence="7" id="KW-0732">Signal</keyword>
<keyword evidence="4 7" id="KW-0964">Secreted</keyword>
<evidence type="ECO:0000256" key="5">
    <source>
        <dbReference type="ARBA" id="ARBA00023157"/>
    </source>
</evidence>
<evidence type="ECO:0000313" key="9">
    <source>
        <dbReference type="Proteomes" id="UP000772434"/>
    </source>
</evidence>
<comment type="subcellular location">
    <subcellularLocation>
        <location evidence="1 7">Secreted</location>
        <location evidence="1 7">Cell wall</location>
    </subcellularLocation>
</comment>
<proteinExistence type="inferred from homology"/>
<dbReference type="Pfam" id="PF01185">
    <property type="entry name" value="Hydrophobin"/>
    <property type="match status" value="1"/>
</dbReference>
<feature type="chain" id="PRO_5040543557" description="Hydrophobin" evidence="7">
    <location>
        <begin position="19"/>
        <end position="128"/>
    </location>
</feature>
<keyword evidence="3 7" id="KW-0134">Cell wall</keyword>
<dbReference type="OrthoDB" id="2801305at2759"/>
<evidence type="ECO:0000256" key="1">
    <source>
        <dbReference type="ARBA" id="ARBA00004191"/>
    </source>
</evidence>
<sequence>MQYKVAFLSLALATLALGYKVPAPAPAPAPAPVPAPQPIHKCTTGSLQCCQQTQTASQAANNAYTKSLLGLIGVAVGDLTGVVGLDCSGVNVAGGGTCTAQAVCCTNNAKGGLISARLHSCYRLSPRD</sequence>
<accession>A0A9P5PIP3</accession>
<dbReference type="GO" id="GO:0009277">
    <property type="term" value="C:fungal-type cell wall"/>
    <property type="evidence" value="ECO:0007669"/>
    <property type="project" value="InterPro"/>
</dbReference>
<dbReference type="SMART" id="SM00075">
    <property type="entry name" value="HYDRO"/>
    <property type="match status" value="1"/>
</dbReference>
<dbReference type="CDD" id="cd23507">
    <property type="entry name" value="hydrophobin_I"/>
    <property type="match status" value="1"/>
</dbReference>
<evidence type="ECO:0000256" key="2">
    <source>
        <dbReference type="ARBA" id="ARBA00010446"/>
    </source>
</evidence>
<name>A0A9P5PIP3_9AGAR</name>
<organism evidence="8 9">
    <name type="scientific">Rhodocollybia butyracea</name>
    <dbReference type="NCBI Taxonomy" id="206335"/>
    <lineage>
        <taxon>Eukaryota</taxon>
        <taxon>Fungi</taxon>
        <taxon>Dikarya</taxon>
        <taxon>Basidiomycota</taxon>
        <taxon>Agaricomycotina</taxon>
        <taxon>Agaricomycetes</taxon>
        <taxon>Agaricomycetidae</taxon>
        <taxon>Agaricales</taxon>
        <taxon>Marasmiineae</taxon>
        <taxon>Omphalotaceae</taxon>
        <taxon>Rhodocollybia</taxon>
    </lineage>
</organism>
<comment type="similarity">
    <text evidence="2 7">Belongs to the fungal hydrophobin family.</text>
</comment>
<comment type="caution">
    <text evidence="8">The sequence shown here is derived from an EMBL/GenBank/DDBJ whole genome shotgun (WGS) entry which is preliminary data.</text>
</comment>